<organism evidence="4 5">
    <name type="scientific">Coptotermes formosanus</name>
    <name type="common">Formosan subterranean termite</name>
    <dbReference type="NCBI Taxonomy" id="36987"/>
    <lineage>
        <taxon>Eukaryota</taxon>
        <taxon>Metazoa</taxon>
        <taxon>Ecdysozoa</taxon>
        <taxon>Arthropoda</taxon>
        <taxon>Hexapoda</taxon>
        <taxon>Insecta</taxon>
        <taxon>Pterygota</taxon>
        <taxon>Neoptera</taxon>
        <taxon>Polyneoptera</taxon>
        <taxon>Dictyoptera</taxon>
        <taxon>Blattodea</taxon>
        <taxon>Blattoidea</taxon>
        <taxon>Termitoidae</taxon>
        <taxon>Rhinotermitidae</taxon>
        <taxon>Coptotermes</taxon>
    </lineage>
</organism>
<sequence length="550" mass="63769">MSDNHDESFSVFTKVQLSGILLKKSFAPHSNKWSKRFFIVKEGFLLYYSESEKKVFDKKGYFNIHPKGVIPVGGCIIQASTELGQDHVIRIISDSFVHGSLALGTETRYDQDRWIEVLQEAARITWENSRMGESIIRDLESQGLQLNKEKQSYVVNNNQQVLIPFAEKLHEETIALRDEIDKNEELEKLNMALDEEKRRLEQMIKEFHKEHEMMKLEYEETIAAMKMVQQDKEALQSTTQSLMKSLSELEDEKKKILQSLHQTDGQNTQMAYASQNLQVHLQGIEEERQCLLEEKQEIEERFQENELRAKVLEEEKQIISQNSKQLLSSLSDLLTEQDLPEAELRLEVTARLEAERRLRVAQDSVHHLEGALQTDISPSALRTKILPDVKKLRQFFEHVAEEARLDANMPVIMKNAVYARKTLAKKARSQLLEQSRQENAKTLDSVNGMKTVVLGISLDGIPTTDTPLKRSLSIMISKKSLKPHLNRTRSTRSSNETPTTIFTHFFNNQLPSAQQETRKNTQRGQNKKQRNLDSEEHYKTRKNHYHDYRL</sequence>
<name>A0A6L2PBD1_COPFO</name>
<evidence type="ECO:0000256" key="2">
    <source>
        <dbReference type="SAM" id="MobiDB-lite"/>
    </source>
</evidence>
<dbReference type="Proteomes" id="UP000502823">
    <property type="component" value="Unassembled WGS sequence"/>
</dbReference>
<feature type="coiled-coil region" evidence="1">
    <location>
        <begin position="166"/>
        <end position="315"/>
    </location>
</feature>
<proteinExistence type="predicted"/>
<evidence type="ECO:0000259" key="3">
    <source>
        <dbReference type="PROSITE" id="PS50003"/>
    </source>
</evidence>
<dbReference type="PANTHER" id="PTHR14383:SF1">
    <property type="entry name" value="PLECKSTRIN HOMOLOGY DOMAIN-CONTAINING FAMILY D MEMBER 1"/>
    <property type="match status" value="1"/>
</dbReference>
<dbReference type="InterPro" id="IPR001849">
    <property type="entry name" value="PH_domain"/>
</dbReference>
<comment type="caution">
    <text evidence="4">The sequence shown here is derived from an EMBL/GenBank/DDBJ whole genome shotgun (WGS) entry which is preliminary data.</text>
</comment>
<feature type="region of interest" description="Disordered" evidence="2">
    <location>
        <begin position="507"/>
        <end position="550"/>
    </location>
</feature>
<dbReference type="Gene3D" id="2.30.29.30">
    <property type="entry name" value="Pleckstrin-homology domain (PH domain)/Phosphotyrosine-binding domain (PTB)"/>
    <property type="match status" value="1"/>
</dbReference>
<dbReference type="PROSITE" id="PS50003">
    <property type="entry name" value="PH_DOMAIN"/>
    <property type="match status" value="1"/>
</dbReference>
<dbReference type="InParanoid" id="A0A6L2PBD1"/>
<dbReference type="OrthoDB" id="185175at2759"/>
<dbReference type="SMART" id="SM00233">
    <property type="entry name" value="PH"/>
    <property type="match status" value="1"/>
</dbReference>
<dbReference type="InterPro" id="IPR011993">
    <property type="entry name" value="PH-like_dom_sf"/>
</dbReference>
<protein>
    <recommendedName>
        <fullName evidence="3">PH domain-containing protein</fullName>
    </recommendedName>
</protein>
<reference evidence="5" key="1">
    <citation type="submission" date="2020-01" db="EMBL/GenBank/DDBJ databases">
        <title>Draft genome sequence of the Termite Coptotermes fromosanus.</title>
        <authorList>
            <person name="Itakura S."/>
            <person name="Yosikawa Y."/>
            <person name="Umezawa K."/>
        </authorList>
    </citation>
    <scope>NUCLEOTIDE SEQUENCE [LARGE SCALE GENOMIC DNA]</scope>
</reference>
<feature type="domain" description="PH" evidence="3">
    <location>
        <begin position="14"/>
        <end position="123"/>
    </location>
</feature>
<dbReference type="PANTHER" id="PTHR14383">
    <property type="entry name" value="SWAP-70 RECOMBINASE"/>
    <property type="match status" value="1"/>
</dbReference>
<dbReference type="EMBL" id="BLKM01006623">
    <property type="protein sequence ID" value="GFG28482.1"/>
    <property type="molecule type" value="Genomic_DNA"/>
</dbReference>
<keyword evidence="1" id="KW-0175">Coiled coil</keyword>
<evidence type="ECO:0000313" key="4">
    <source>
        <dbReference type="EMBL" id="GFG28482.1"/>
    </source>
</evidence>
<dbReference type="AlphaFoldDB" id="A0A6L2PBD1"/>
<evidence type="ECO:0000313" key="5">
    <source>
        <dbReference type="Proteomes" id="UP000502823"/>
    </source>
</evidence>
<dbReference type="Pfam" id="PF00169">
    <property type="entry name" value="PH"/>
    <property type="match status" value="1"/>
</dbReference>
<accession>A0A6L2PBD1</accession>
<keyword evidence="5" id="KW-1185">Reference proteome</keyword>
<dbReference type="SUPFAM" id="SSF50729">
    <property type="entry name" value="PH domain-like"/>
    <property type="match status" value="1"/>
</dbReference>
<evidence type="ECO:0000256" key="1">
    <source>
        <dbReference type="SAM" id="Coils"/>
    </source>
</evidence>
<gene>
    <name evidence="4" type="ORF">Cfor_11374</name>
</gene>